<organism evidence="2 3">
    <name type="scientific">Sphingomonas colocasiae</name>
    <dbReference type="NCBI Taxonomy" id="1848973"/>
    <lineage>
        <taxon>Bacteria</taxon>
        <taxon>Pseudomonadati</taxon>
        <taxon>Pseudomonadota</taxon>
        <taxon>Alphaproteobacteria</taxon>
        <taxon>Sphingomonadales</taxon>
        <taxon>Sphingomonadaceae</taxon>
        <taxon>Sphingomonas</taxon>
    </lineage>
</organism>
<dbReference type="Proteomes" id="UP000706039">
    <property type="component" value="Unassembled WGS sequence"/>
</dbReference>
<name>A0ABS7PWM2_9SPHN</name>
<comment type="similarity">
    <text evidence="1">Belongs to the HyuE racemase family.</text>
</comment>
<reference evidence="2 3" key="1">
    <citation type="submission" date="2021-08" db="EMBL/GenBank/DDBJ databases">
        <authorList>
            <person name="Tuo L."/>
        </authorList>
    </citation>
    <scope>NUCLEOTIDE SEQUENCE [LARGE SCALE GENOMIC DNA]</scope>
    <source>
        <strain evidence="2 3">JCM 31229</strain>
    </source>
</reference>
<dbReference type="InterPro" id="IPR015942">
    <property type="entry name" value="Asp/Glu/hydantoin_racemase"/>
</dbReference>
<evidence type="ECO:0000256" key="1">
    <source>
        <dbReference type="ARBA" id="ARBA00038414"/>
    </source>
</evidence>
<dbReference type="InterPro" id="IPR052186">
    <property type="entry name" value="Hydantoin_racemase-like"/>
</dbReference>
<accession>A0ABS7PWM2</accession>
<dbReference type="RefSeq" id="WP_222992860.1">
    <property type="nucleotide sequence ID" value="NZ_JAINVV010000013.1"/>
</dbReference>
<gene>
    <name evidence="2" type="ORF">K7G82_25875</name>
</gene>
<dbReference type="EMBL" id="JAINVV010000013">
    <property type="protein sequence ID" value="MBY8825757.1"/>
    <property type="molecule type" value="Genomic_DNA"/>
</dbReference>
<sequence length="240" mass="25460">MTHIRIITPSVVEGLRSLDDIAGLGGPGLTFSHVALERGPSSIEGEYDHVIAAPDVVRRAVEAEADGVDAIVIDCMGDPGLQAARERVSIPVVGPGEASMHLAAMLAHRFAIVTILEAVRPMLGNLARVYGVADKLAAIRVVDMPVLELTERRAEVIERLTENAVRCVEDNHAGVIVLGCTGFFGCADAIAAALAERGLIVPVIDPIPAAACVAEALVKARLTHSRHSYRSPREKRVVGY</sequence>
<dbReference type="InterPro" id="IPR053714">
    <property type="entry name" value="Iso_Racemase_Enz_sf"/>
</dbReference>
<evidence type="ECO:0000313" key="3">
    <source>
        <dbReference type="Proteomes" id="UP000706039"/>
    </source>
</evidence>
<dbReference type="PANTHER" id="PTHR28047">
    <property type="entry name" value="PROTEIN DCG1"/>
    <property type="match status" value="1"/>
</dbReference>
<protein>
    <submittedName>
        <fullName evidence="2">Aspartate/glutamate racemase family protein</fullName>
    </submittedName>
</protein>
<dbReference type="Gene3D" id="3.40.50.12500">
    <property type="match status" value="1"/>
</dbReference>
<dbReference type="PANTHER" id="PTHR28047:SF5">
    <property type="entry name" value="PROTEIN DCG1"/>
    <property type="match status" value="1"/>
</dbReference>
<proteinExistence type="inferred from homology"/>
<comment type="caution">
    <text evidence="2">The sequence shown here is derived from an EMBL/GenBank/DDBJ whole genome shotgun (WGS) entry which is preliminary data.</text>
</comment>
<evidence type="ECO:0000313" key="2">
    <source>
        <dbReference type="EMBL" id="MBY8825757.1"/>
    </source>
</evidence>
<keyword evidence="3" id="KW-1185">Reference proteome</keyword>
<dbReference type="Pfam" id="PF01177">
    <property type="entry name" value="Asp_Glu_race"/>
    <property type="match status" value="1"/>
</dbReference>